<evidence type="ECO:0000256" key="2">
    <source>
        <dbReference type="ARBA" id="ARBA00022475"/>
    </source>
</evidence>
<feature type="transmembrane region" description="Helical" evidence="6">
    <location>
        <begin position="243"/>
        <end position="267"/>
    </location>
</feature>
<evidence type="ECO:0000256" key="4">
    <source>
        <dbReference type="ARBA" id="ARBA00022989"/>
    </source>
</evidence>
<dbReference type="Pfam" id="PF03706">
    <property type="entry name" value="LPG_synthase_TM"/>
    <property type="match status" value="1"/>
</dbReference>
<dbReference type="OrthoDB" id="8566106at2"/>
<reference evidence="8" key="1">
    <citation type="submission" date="2016-03" db="EMBL/GenBank/DDBJ databases">
        <authorList>
            <person name="Heylen K."/>
            <person name="De Vos P."/>
            <person name="Vekeman B."/>
        </authorList>
    </citation>
    <scope>NUCLEOTIDE SEQUENCE [LARGE SCALE GENOMIC DNA]</scope>
    <source>
        <strain evidence="8">R-45383</strain>
    </source>
</reference>
<gene>
    <name evidence="7" type="ORF">A1355_05790</name>
</gene>
<comment type="caution">
    <text evidence="7">The sequence shown here is derived from an EMBL/GenBank/DDBJ whole genome shotgun (WGS) entry which is preliminary data.</text>
</comment>
<feature type="transmembrane region" description="Helical" evidence="6">
    <location>
        <begin position="7"/>
        <end position="26"/>
    </location>
</feature>
<evidence type="ECO:0000313" key="7">
    <source>
        <dbReference type="EMBL" id="OAI18403.1"/>
    </source>
</evidence>
<dbReference type="PANTHER" id="PTHR40277">
    <property type="entry name" value="BLL5419 PROTEIN"/>
    <property type="match status" value="1"/>
</dbReference>
<evidence type="ECO:0000256" key="3">
    <source>
        <dbReference type="ARBA" id="ARBA00022692"/>
    </source>
</evidence>
<comment type="subcellular location">
    <subcellularLocation>
        <location evidence="1">Cell membrane</location>
        <topology evidence="1">Multi-pass membrane protein</topology>
    </subcellularLocation>
</comment>
<evidence type="ECO:0000256" key="6">
    <source>
        <dbReference type="SAM" id="Phobius"/>
    </source>
</evidence>
<keyword evidence="2" id="KW-1003">Cell membrane</keyword>
<dbReference type="RefSeq" id="WP_064028577.1">
    <property type="nucleotide sequence ID" value="NZ_LUUK01000168.1"/>
</dbReference>
<name>A0A177NLY4_9GAMM</name>
<sequence>MRLKKTLGFIVKLSISAGLLAYLFSVADIDQFVGRIASLGPEFVVFGWVYYAVCQWISAYRWQLFLVAEGASVSVYRLFKFYMVGMFLNNFIPGGLGGDIVKGYRLHQTINNPNLAIVSVFLERLTGLVGLTVLAVAVSPFNLVKLQSQTALLAVAGSALFLLLLMLVIWCPPMARLNLWLSKKLFPKALGEKIAQLYMALYSFRNHRRTLLGATAVSTVLQLMFAIYYALAAKALHIDVDPIYFILFLPAITIVTMVPLSIGGLGIREGVMIGLFGSVGVSSADVLSISLSVYSINLLLSLFGGLMMFERRKAGNPREAT</sequence>
<keyword evidence="4 6" id="KW-1133">Transmembrane helix</keyword>
<dbReference type="Proteomes" id="UP000077628">
    <property type="component" value="Unassembled WGS sequence"/>
</dbReference>
<evidence type="ECO:0000256" key="1">
    <source>
        <dbReference type="ARBA" id="ARBA00004651"/>
    </source>
</evidence>
<dbReference type="STRING" id="702114.A1355_05790"/>
<proteinExistence type="predicted"/>
<keyword evidence="5 6" id="KW-0472">Membrane</keyword>
<dbReference type="AlphaFoldDB" id="A0A177NLY4"/>
<protein>
    <recommendedName>
        <fullName evidence="9">Lysylphosphatidylglycerol synthetase</fullName>
    </recommendedName>
</protein>
<feature type="transmembrane region" description="Helical" evidence="6">
    <location>
        <begin position="125"/>
        <end position="144"/>
    </location>
</feature>
<feature type="transmembrane region" description="Helical" evidence="6">
    <location>
        <begin position="211"/>
        <end position="231"/>
    </location>
</feature>
<dbReference type="PANTHER" id="PTHR40277:SF1">
    <property type="entry name" value="BLL5419 PROTEIN"/>
    <property type="match status" value="1"/>
</dbReference>
<accession>A0A177NLY4</accession>
<keyword evidence="8" id="KW-1185">Reference proteome</keyword>
<evidence type="ECO:0000313" key="8">
    <source>
        <dbReference type="Proteomes" id="UP000077628"/>
    </source>
</evidence>
<dbReference type="NCBIfam" id="TIGR00374">
    <property type="entry name" value="flippase-like domain"/>
    <property type="match status" value="1"/>
</dbReference>
<organism evidence="7 8">
    <name type="scientific">Methylomonas koyamae</name>
    <dbReference type="NCBI Taxonomy" id="702114"/>
    <lineage>
        <taxon>Bacteria</taxon>
        <taxon>Pseudomonadati</taxon>
        <taxon>Pseudomonadota</taxon>
        <taxon>Gammaproteobacteria</taxon>
        <taxon>Methylococcales</taxon>
        <taxon>Methylococcaceae</taxon>
        <taxon>Methylomonas</taxon>
    </lineage>
</organism>
<feature type="transmembrane region" description="Helical" evidence="6">
    <location>
        <begin position="151"/>
        <end position="170"/>
    </location>
</feature>
<dbReference type="EMBL" id="LUUK01000168">
    <property type="protein sequence ID" value="OAI18403.1"/>
    <property type="molecule type" value="Genomic_DNA"/>
</dbReference>
<keyword evidence="3 6" id="KW-0812">Transmembrane</keyword>
<dbReference type="InterPro" id="IPR022791">
    <property type="entry name" value="L-PG_synthase/AglD"/>
</dbReference>
<feature type="transmembrane region" description="Helical" evidence="6">
    <location>
        <begin position="287"/>
        <end position="309"/>
    </location>
</feature>
<dbReference type="GO" id="GO:0005886">
    <property type="term" value="C:plasma membrane"/>
    <property type="evidence" value="ECO:0007669"/>
    <property type="project" value="UniProtKB-SubCell"/>
</dbReference>
<evidence type="ECO:0008006" key="9">
    <source>
        <dbReference type="Google" id="ProtNLM"/>
    </source>
</evidence>
<evidence type="ECO:0000256" key="5">
    <source>
        <dbReference type="ARBA" id="ARBA00023136"/>
    </source>
</evidence>